<dbReference type="InterPro" id="IPR042096">
    <property type="entry name" value="Dihydro-acid_dehy_C"/>
</dbReference>
<evidence type="ECO:0000256" key="2">
    <source>
        <dbReference type="ARBA" id="ARBA00022714"/>
    </source>
</evidence>
<dbReference type="Pfam" id="PF24877">
    <property type="entry name" value="ILV_EDD_C"/>
    <property type="match status" value="1"/>
</dbReference>
<dbReference type="InterPro" id="IPR056740">
    <property type="entry name" value="ILV_EDD_C"/>
</dbReference>
<evidence type="ECO:0000313" key="12">
    <source>
        <dbReference type="Proteomes" id="UP000281955"/>
    </source>
</evidence>
<dbReference type="NCBIfam" id="NF004784">
    <property type="entry name" value="PRK06131.1"/>
    <property type="match status" value="1"/>
</dbReference>
<evidence type="ECO:0000256" key="5">
    <source>
        <dbReference type="ARBA" id="ARBA00023014"/>
    </source>
</evidence>
<keyword evidence="2" id="KW-0001">2Fe-2S</keyword>
<name>A0A420XRI4_9ACTN</name>
<dbReference type="InterPro" id="IPR000581">
    <property type="entry name" value="ILV_EDD_N"/>
</dbReference>
<keyword evidence="4" id="KW-0408">Iron</keyword>
<evidence type="ECO:0000256" key="4">
    <source>
        <dbReference type="ARBA" id="ARBA00023004"/>
    </source>
</evidence>
<organism evidence="11 12">
    <name type="scientific">Motilibacter peucedani</name>
    <dbReference type="NCBI Taxonomy" id="598650"/>
    <lineage>
        <taxon>Bacteria</taxon>
        <taxon>Bacillati</taxon>
        <taxon>Actinomycetota</taxon>
        <taxon>Actinomycetes</taxon>
        <taxon>Motilibacterales</taxon>
        <taxon>Motilibacteraceae</taxon>
        <taxon>Motilibacter</taxon>
    </lineage>
</organism>
<comment type="caution">
    <text evidence="11">The sequence shown here is derived from an EMBL/GenBank/DDBJ whole genome shotgun (WGS) entry which is preliminary data.</text>
</comment>
<gene>
    <name evidence="11" type="ORF">CLV35_1160</name>
</gene>
<dbReference type="PANTHER" id="PTHR43183:SF1">
    <property type="entry name" value="HYPOTHETICAL DIHYDROXY-ACID DEHYDRATASE (EUROFUNG)-RELATED"/>
    <property type="match status" value="1"/>
</dbReference>
<evidence type="ECO:0000256" key="7">
    <source>
        <dbReference type="ARBA" id="ARBA00023304"/>
    </source>
</evidence>
<dbReference type="GO" id="GO:0009082">
    <property type="term" value="P:branched-chain amino acid biosynthetic process"/>
    <property type="evidence" value="ECO:0007669"/>
    <property type="project" value="UniProtKB-KW"/>
</dbReference>
<feature type="region of interest" description="Disordered" evidence="8">
    <location>
        <begin position="1"/>
        <end position="36"/>
    </location>
</feature>
<reference evidence="11 12" key="1">
    <citation type="submission" date="2018-10" db="EMBL/GenBank/DDBJ databases">
        <title>Genomic Encyclopedia of Archaeal and Bacterial Type Strains, Phase II (KMG-II): from individual species to whole genera.</title>
        <authorList>
            <person name="Goeker M."/>
        </authorList>
    </citation>
    <scope>NUCLEOTIDE SEQUENCE [LARGE SCALE GENOMIC DNA]</scope>
    <source>
        <strain evidence="11 12">RP-AC37</strain>
    </source>
</reference>
<dbReference type="GO" id="GO:0016836">
    <property type="term" value="F:hydro-lyase activity"/>
    <property type="evidence" value="ECO:0007669"/>
    <property type="project" value="UniProtKB-ARBA"/>
</dbReference>
<evidence type="ECO:0000256" key="6">
    <source>
        <dbReference type="ARBA" id="ARBA00023239"/>
    </source>
</evidence>
<dbReference type="PROSITE" id="PS00886">
    <property type="entry name" value="ILVD_EDD_1"/>
    <property type="match status" value="1"/>
</dbReference>
<proteinExistence type="inferred from homology"/>
<dbReference type="SUPFAM" id="SSF52016">
    <property type="entry name" value="LeuD/IlvD-like"/>
    <property type="match status" value="1"/>
</dbReference>
<dbReference type="FunFam" id="3.50.30.80:FF:000001">
    <property type="entry name" value="Dihydroxy-acid dehydratase"/>
    <property type="match status" value="1"/>
</dbReference>
<dbReference type="PANTHER" id="PTHR43183">
    <property type="entry name" value="HYPOTHETICAL DIHYDROXYACID DEHYDRATASE (EUROFUNG)-RELATED"/>
    <property type="match status" value="1"/>
</dbReference>
<keyword evidence="12" id="KW-1185">Reference proteome</keyword>
<feature type="domain" description="Dihydroxy-acid/6-phosphogluconate dehydratase N-terminal" evidence="9">
    <location>
        <begin position="64"/>
        <end position="375"/>
    </location>
</feature>
<dbReference type="InterPro" id="IPR052352">
    <property type="entry name" value="Sugar_Degrad_Dehydratases"/>
</dbReference>
<dbReference type="SUPFAM" id="SSF143975">
    <property type="entry name" value="IlvD/EDD N-terminal domain-like"/>
    <property type="match status" value="1"/>
</dbReference>
<protein>
    <submittedName>
        <fullName evidence="11">Dihydroxy-acid dehydratase</fullName>
    </submittedName>
</protein>
<evidence type="ECO:0000256" key="1">
    <source>
        <dbReference type="ARBA" id="ARBA00006486"/>
    </source>
</evidence>
<feature type="domain" description="Dihydroxy-acid/6-phosphogluconate dehydratase C-terminal" evidence="10">
    <location>
        <begin position="387"/>
        <end position="582"/>
    </location>
</feature>
<dbReference type="Gene3D" id="3.50.30.80">
    <property type="entry name" value="IlvD/EDD C-terminal domain-like"/>
    <property type="match status" value="1"/>
</dbReference>
<evidence type="ECO:0000313" key="11">
    <source>
        <dbReference type="EMBL" id="RKS77474.1"/>
    </source>
</evidence>
<feature type="compositionally biased region" description="Low complexity" evidence="8">
    <location>
        <begin position="10"/>
        <end position="19"/>
    </location>
</feature>
<dbReference type="InParanoid" id="A0A420XRI4"/>
<dbReference type="EMBL" id="RBWV01000010">
    <property type="protein sequence ID" value="RKS77474.1"/>
    <property type="molecule type" value="Genomic_DNA"/>
</dbReference>
<evidence type="ECO:0000256" key="3">
    <source>
        <dbReference type="ARBA" id="ARBA00022723"/>
    </source>
</evidence>
<dbReference type="AlphaFoldDB" id="A0A420XRI4"/>
<dbReference type="Proteomes" id="UP000281955">
    <property type="component" value="Unassembled WGS sequence"/>
</dbReference>
<keyword evidence="6" id="KW-0456">Lyase</keyword>
<dbReference type="InterPro" id="IPR037237">
    <property type="entry name" value="IlvD/EDD_N"/>
</dbReference>
<keyword evidence="7" id="KW-0100">Branched-chain amino acid biosynthesis</keyword>
<evidence type="ECO:0000259" key="9">
    <source>
        <dbReference type="Pfam" id="PF00920"/>
    </source>
</evidence>
<evidence type="ECO:0000259" key="10">
    <source>
        <dbReference type="Pfam" id="PF24877"/>
    </source>
</evidence>
<dbReference type="NCBIfam" id="NF009560">
    <property type="entry name" value="PRK13017.1"/>
    <property type="match status" value="1"/>
</dbReference>
<keyword evidence="3" id="KW-0479">Metal-binding</keyword>
<comment type="similarity">
    <text evidence="1">Belongs to the IlvD/Edd family.</text>
</comment>
<keyword evidence="7" id="KW-0028">Amino-acid biosynthesis</keyword>
<dbReference type="Pfam" id="PF00920">
    <property type="entry name" value="ILVD_EDD_N"/>
    <property type="match status" value="1"/>
</dbReference>
<dbReference type="GO" id="GO:0051537">
    <property type="term" value="F:2 iron, 2 sulfur cluster binding"/>
    <property type="evidence" value="ECO:0007669"/>
    <property type="project" value="UniProtKB-KW"/>
</dbReference>
<keyword evidence="5" id="KW-0411">Iron-sulfur</keyword>
<dbReference type="GO" id="GO:0046872">
    <property type="term" value="F:metal ion binding"/>
    <property type="evidence" value="ECO:0007669"/>
    <property type="project" value="UniProtKB-KW"/>
</dbReference>
<evidence type="ECO:0000256" key="8">
    <source>
        <dbReference type="SAM" id="MobiDB-lite"/>
    </source>
</evidence>
<accession>A0A420XRI4</accession>
<sequence length="600" mass="63389">MSIDEGVVEGPADGSVDAAVGGGDKARETGRRSQAWFGGTGRSGMLYRSWVRNQGYGAEVFDGRPVIGIATTWSELAPCNAHLDKVAEAVKRGVYMAGGFPLIFPVVSTGETLIRPTAMLYRNMIAMTAEELIRGNPLDGVVLLSGCDKTTPGLLMGAASVDLPSIMVTGGPMLNGKFRGQDVGSGTHVWRFETEMKAGRMTPEEGAMAEGCMARSAGHCMTMGTASTMACVAEALGMQLPGSASWPAVDMRRMEVAQAAGQRIVGMVEEDLKPSDVMTREAFENAIRAVAAIGGSTNAIIHLLALAGRLGVPLTLDEFDGLARPVPTLVDLMPSGRFLMEDFCYAGGLPAVLRELSDAGLLNRSAVTVTGQPIGSLVADAECWNREVIRTFAEPLQPAGTGTAILHGNLAPQGAVLKQSAASPELLTHTGRAVVFDSPEEYHRLADDPDIDITADDVIVVRGAGPRGYPGMPEVANVPLPKKLIEQGVTDMVRISDGRMSGTGYGTVVLHVAPEAAVGGPLGLLRTGDTITLDVPNRRLSVDVSDEELASRKPSWEQTVDTATGGWPWLYTQHVLQADEGADFDFLQGSRGRAVPRDSH</sequence>
<dbReference type="InterPro" id="IPR020558">
    <property type="entry name" value="DiOHA_6PGluconate_deHydtase_CS"/>
</dbReference>